<dbReference type="PANTHER" id="PTHR42718">
    <property type="entry name" value="MAJOR FACILITATOR SUPERFAMILY MULTIDRUG TRANSPORTER MFSC"/>
    <property type="match status" value="1"/>
</dbReference>
<dbReference type="RefSeq" id="WP_015881868.1">
    <property type="nucleotide sequence ID" value="NC_012669.1"/>
</dbReference>
<feature type="domain" description="Major facilitator superfamily (MFS) profile" evidence="8">
    <location>
        <begin position="22"/>
        <end position="511"/>
    </location>
</feature>
<keyword evidence="4 7" id="KW-0812">Transmembrane</keyword>
<dbReference type="InterPro" id="IPR036259">
    <property type="entry name" value="MFS_trans_sf"/>
</dbReference>
<dbReference type="SUPFAM" id="SSF103473">
    <property type="entry name" value="MFS general substrate transporter"/>
    <property type="match status" value="1"/>
</dbReference>
<dbReference type="InterPro" id="IPR020846">
    <property type="entry name" value="MFS_dom"/>
</dbReference>
<feature type="transmembrane region" description="Helical" evidence="7">
    <location>
        <begin position="312"/>
        <end position="333"/>
    </location>
</feature>
<dbReference type="GO" id="GO:0005886">
    <property type="term" value="C:plasma membrane"/>
    <property type="evidence" value="ECO:0007669"/>
    <property type="project" value="UniProtKB-SubCell"/>
</dbReference>
<evidence type="ECO:0000256" key="5">
    <source>
        <dbReference type="ARBA" id="ARBA00022989"/>
    </source>
</evidence>
<dbReference type="eggNOG" id="COG0477">
    <property type="taxonomic scope" value="Bacteria"/>
</dbReference>
<feature type="transmembrane region" description="Helical" evidence="7">
    <location>
        <begin position="20"/>
        <end position="44"/>
    </location>
</feature>
<dbReference type="Pfam" id="PF07690">
    <property type="entry name" value="MFS_1"/>
    <property type="match status" value="1"/>
</dbReference>
<evidence type="ECO:0000256" key="4">
    <source>
        <dbReference type="ARBA" id="ARBA00022692"/>
    </source>
</evidence>
<evidence type="ECO:0000256" key="1">
    <source>
        <dbReference type="ARBA" id="ARBA00004651"/>
    </source>
</evidence>
<proteinExistence type="predicted"/>
<evidence type="ECO:0000256" key="2">
    <source>
        <dbReference type="ARBA" id="ARBA00022448"/>
    </source>
</evidence>
<dbReference type="AlphaFoldDB" id="C5C2E2"/>
<feature type="transmembrane region" description="Helical" evidence="7">
    <location>
        <begin position="340"/>
        <end position="358"/>
    </location>
</feature>
<evidence type="ECO:0000313" key="10">
    <source>
        <dbReference type="Proteomes" id="UP000007962"/>
    </source>
</evidence>
<reference evidence="9 10" key="1">
    <citation type="journal article" date="2009" name="Stand. Genomic Sci.">
        <title>Complete genome sequence of Beutenbergia cavernae type strain (HKI 0122).</title>
        <authorList>
            <person name="Land M."/>
            <person name="Pukall R."/>
            <person name="Abt B."/>
            <person name="Goker M."/>
            <person name="Rohde M."/>
            <person name="Glavina Del Rio T."/>
            <person name="Tice H."/>
            <person name="Copeland A."/>
            <person name="Cheng J.F."/>
            <person name="Lucas S."/>
            <person name="Chen F."/>
            <person name="Nolan M."/>
            <person name="Bruce D."/>
            <person name="Goodwin L."/>
            <person name="Pitluck S."/>
            <person name="Ivanova N."/>
            <person name="Mavromatis K."/>
            <person name="Ovchinnikova G."/>
            <person name="Pati A."/>
            <person name="Chen A."/>
            <person name="Palaniappan K."/>
            <person name="Hauser L."/>
            <person name="Chang Y.J."/>
            <person name="Jefferies C.C."/>
            <person name="Saunders E."/>
            <person name="Brettin T."/>
            <person name="Detter J.C."/>
            <person name="Han C."/>
            <person name="Chain P."/>
            <person name="Bristow J."/>
            <person name="Eisen J.A."/>
            <person name="Markowitz V."/>
            <person name="Hugenholtz P."/>
            <person name="Kyrpides N.C."/>
            <person name="Klenk H.P."/>
            <person name="Lapidus A."/>
        </authorList>
    </citation>
    <scope>NUCLEOTIDE SEQUENCE [LARGE SCALE GENOMIC DNA]</scope>
    <source>
        <strain evidence="10">ATCC BAA-8 / DSM 12333 / NBRC 16432</strain>
    </source>
</reference>
<protein>
    <submittedName>
        <fullName evidence="9">Major facilitator superfamily MFS_1</fullName>
    </submittedName>
</protein>
<dbReference type="InterPro" id="IPR011701">
    <property type="entry name" value="MFS"/>
</dbReference>
<dbReference type="CDD" id="cd17321">
    <property type="entry name" value="MFS_MMR_MDR_like"/>
    <property type="match status" value="1"/>
</dbReference>
<evidence type="ECO:0000256" key="6">
    <source>
        <dbReference type="ARBA" id="ARBA00023136"/>
    </source>
</evidence>
<evidence type="ECO:0000313" key="9">
    <source>
        <dbReference type="EMBL" id="ACQ79628.1"/>
    </source>
</evidence>
<sequence>MPETAPAPAHRSAPPDRRRWWGLAVLLLPVLLTSMDMSILYLAIPSIAQALDPTASQMLWILDVYGFLLAGLLIVMGNVGDRIGRRRLLMLGAVVFGVASLLAAFAPSAPVLIAARALMGVGGATLMPSTLSLIRNMFPDDGERTRAIGIWTAGFAGGSALGPIAGGVLLEHFWWGSVFLVNVPVLVGLLIVTPLVVPEYRHPRPDRLDLFSAVLSLAAILPLVWAIKTVAEHGAVTPAALAAAGAGLACGAGFVARQRRLATPLVDVSLFASRRFSAALVAGSLAMFSLVGVMLTHSQYLQLVLELSPLTAALWLLPVLAAVGGFAVVATTLSSRVPSAAIVGVGAGVAAVGFVVFSGTPVDDGLARSVIGAALIGAGISGIMALATDLVVASVSPSRSGAASALSETANELGAALGIAVLGSVAAAAYRTSMSSGLPTDLPADAVAAVTSGLATALEVAARLPGDAAEALTELARVAFVDGLRASALVGAAVLAVLAVVAPILLRRGRSGAYADSSQAR</sequence>
<dbReference type="KEGG" id="bcv:Bcav_1369"/>
<gene>
    <name evidence="9" type="ordered locus">Bcav_1369</name>
</gene>
<feature type="transmembrane region" description="Helical" evidence="7">
    <location>
        <begin position="56"/>
        <end position="76"/>
    </location>
</feature>
<feature type="transmembrane region" description="Helical" evidence="7">
    <location>
        <begin position="113"/>
        <end position="134"/>
    </location>
</feature>
<keyword evidence="3" id="KW-1003">Cell membrane</keyword>
<feature type="transmembrane region" description="Helical" evidence="7">
    <location>
        <begin position="172"/>
        <end position="196"/>
    </location>
</feature>
<keyword evidence="5 7" id="KW-1133">Transmembrane helix</keyword>
<keyword evidence="2" id="KW-0813">Transport</keyword>
<evidence type="ECO:0000259" key="8">
    <source>
        <dbReference type="PROSITE" id="PS50850"/>
    </source>
</evidence>
<dbReference type="HOGENOM" id="CLU_000960_28_2_11"/>
<evidence type="ECO:0000256" key="3">
    <source>
        <dbReference type="ARBA" id="ARBA00022475"/>
    </source>
</evidence>
<keyword evidence="10" id="KW-1185">Reference proteome</keyword>
<feature type="transmembrane region" description="Helical" evidence="7">
    <location>
        <begin position="208"/>
        <end position="227"/>
    </location>
</feature>
<accession>C5C2E2</accession>
<feature type="transmembrane region" description="Helical" evidence="7">
    <location>
        <begin position="370"/>
        <end position="392"/>
    </location>
</feature>
<dbReference type="PROSITE" id="PS50850">
    <property type="entry name" value="MFS"/>
    <property type="match status" value="1"/>
</dbReference>
<dbReference type="Gene3D" id="1.20.1250.20">
    <property type="entry name" value="MFS general substrate transporter like domains"/>
    <property type="match status" value="1"/>
</dbReference>
<dbReference type="PANTHER" id="PTHR42718:SF47">
    <property type="entry name" value="METHYL VIOLOGEN RESISTANCE PROTEIN SMVA"/>
    <property type="match status" value="1"/>
</dbReference>
<dbReference type="GO" id="GO:0022857">
    <property type="term" value="F:transmembrane transporter activity"/>
    <property type="evidence" value="ECO:0007669"/>
    <property type="project" value="InterPro"/>
</dbReference>
<evidence type="ECO:0000256" key="7">
    <source>
        <dbReference type="SAM" id="Phobius"/>
    </source>
</evidence>
<comment type="subcellular location">
    <subcellularLocation>
        <location evidence="1">Cell membrane</location>
        <topology evidence="1">Multi-pass membrane protein</topology>
    </subcellularLocation>
</comment>
<feature type="transmembrane region" description="Helical" evidence="7">
    <location>
        <begin position="88"/>
        <end position="107"/>
    </location>
</feature>
<dbReference type="Proteomes" id="UP000007962">
    <property type="component" value="Chromosome"/>
</dbReference>
<feature type="transmembrane region" description="Helical" evidence="7">
    <location>
        <begin position="486"/>
        <end position="506"/>
    </location>
</feature>
<organism evidence="9 10">
    <name type="scientific">Beutenbergia cavernae (strain ATCC BAA-8 / DSM 12333 / CCUG 43141 / JCM 11478 / NBRC 16432 / NCIMB 13614 / HKI 0122)</name>
    <dbReference type="NCBI Taxonomy" id="471853"/>
    <lineage>
        <taxon>Bacteria</taxon>
        <taxon>Bacillati</taxon>
        <taxon>Actinomycetota</taxon>
        <taxon>Actinomycetes</taxon>
        <taxon>Micrococcales</taxon>
        <taxon>Beutenbergiaceae</taxon>
        <taxon>Beutenbergia</taxon>
    </lineage>
</organism>
<dbReference type="EMBL" id="CP001618">
    <property type="protein sequence ID" value="ACQ79628.1"/>
    <property type="molecule type" value="Genomic_DNA"/>
</dbReference>
<feature type="transmembrane region" description="Helical" evidence="7">
    <location>
        <begin position="413"/>
        <end position="430"/>
    </location>
</feature>
<keyword evidence="6 7" id="KW-0472">Membrane</keyword>
<name>C5C2E2_BEUC1</name>
<feature type="transmembrane region" description="Helical" evidence="7">
    <location>
        <begin position="239"/>
        <end position="256"/>
    </location>
</feature>
<feature type="transmembrane region" description="Helical" evidence="7">
    <location>
        <begin position="146"/>
        <end position="166"/>
    </location>
</feature>
<feature type="transmembrane region" description="Helical" evidence="7">
    <location>
        <begin position="276"/>
        <end position="300"/>
    </location>
</feature>